<accession>A0A0K6SBA2</accession>
<dbReference type="VEuPathDB" id="CryptoDB:Cvel_13402"/>
<dbReference type="InterPro" id="IPR003410">
    <property type="entry name" value="HYR_dom"/>
</dbReference>
<evidence type="ECO:0000256" key="1">
    <source>
        <dbReference type="ARBA" id="ARBA00022737"/>
    </source>
</evidence>
<feature type="domain" description="HYR" evidence="3">
    <location>
        <begin position="743"/>
        <end position="826"/>
    </location>
</feature>
<dbReference type="InterPro" id="IPR013783">
    <property type="entry name" value="Ig-like_fold"/>
</dbReference>
<evidence type="ECO:0000313" key="4">
    <source>
        <dbReference type="EMBL" id="CUC10916.1"/>
    </source>
</evidence>
<feature type="domain" description="HYR" evidence="3">
    <location>
        <begin position="577"/>
        <end position="661"/>
    </location>
</feature>
<dbReference type="PROSITE" id="PS50825">
    <property type="entry name" value="HYR"/>
    <property type="match status" value="4"/>
</dbReference>
<dbReference type="Pfam" id="PF02494">
    <property type="entry name" value="HYR"/>
    <property type="match status" value="6"/>
</dbReference>
<evidence type="ECO:0000256" key="2">
    <source>
        <dbReference type="SAM" id="MobiDB-lite"/>
    </source>
</evidence>
<name>A0A0K6SBA2_9ALVE</name>
<sequence length="1331" mass="140563">MAGQTQTLQVPFTQWGDEGIQTDIGLGDVIVRITRMWDVSDAAGNSAQYSQVVEVLNDVADPFPQTVPNLRDGQMVFCGAPPPEPFLELSYDFDSALSSVSSVGGTFTFEYCSLNIPLGTTTTDECTYDPSTGILSVPTSVDEARAVFTYQDQCGDAILFSNVIVFDREDPVAFCPQALITLHADENCEAVVDIPCRLQEVSFFWNGGMGTVVSVLQSLKMFPKGATDVVFTAFDTSNQTGSCNVTVLVKDKTVPTISCQESVTVDADPTTCTANVMPTGTASDNCDGDLSGALVFSPPGPSFPLGQTRITASVTDAAGGSSSCSFDVTVVDVTSPVLSCPADATLEAGPGCAATHAWTAATVVDACGSASVIQTSGRPNGSTFPLGEHFITYAAIDSAGNSASCTFKVTVVDTTAPVFGASSCLQMTLSADVNQCGKFLQIEPDVTDNCPLTTKVAPNTFFNLGTTQVTETATDSSGNTASCDWAMIVNDDTDPTSAFPEDLEKKTETGSCLSNVRFATTSDDNCPDVSQNFRPFQSSFDASFLSNGFPPGVYTIEKFVEDASGNLVTGTFQLTVSDMEKPTITCPADIEVETDPGLCSAVVTYDDPVVTDNCGATGSLQSGLPSGGSFPLGVTVVEWQATENTGMLLTETCSFTVTVKDRELPMPACPADISMEVVTSTPEQCATAVSFGAEASSDNCGIASASYLPNEATNFTLGQTIVTKVVIDDNGNVNRCTFTVTITDTTPPTIVCPPDVTVNNTEEVCAAYDVMYEDPVVTDNCPENVIVIASNPSGATYPVGTTPVTLTATDRSGLTSDCTFNVTVEDTECPKVPFSSDTMFSFKTEPGEETAEVEIKEIKYIDNCPVDEVRAQLPQPAISGNFSVGITNVTYEICDAAGNCKNVTIMIDVFGVDCFLPVCKDANNILVFVPKTVTEAVVPFEVPQCEAPMRPEHGPALPIQDRGIIQGPKNSPGTFPLGTSSVVFQATNECGTTTSTFTVVVVEQKQPEENCEVLDKDISKRRLQIMSPDSLSLFRMPDMMPGGLFSGLFGGQPSESADTDDQPSETVGVLTDKKKTSPAERRRQIATDYNLQPGTPTTVIVFTEELKFEEEYGTTETKKGNAILPLCSYHLNVSSASPDAQVEALQFVGSAGGLKTPTEAKAAGEEAASGGFPMGGMNLGGLGLNMDGLFSGFSQPSGVLGGQQERDTDGEFFGLPLGKLKEKQRLGLEDLKGFPLGGGGEEILLPGNVDLKGVDLGHLGGLGKGMENLGEAIQHTHMHWPEDVEGRRLPVEGLTRVGREEAGRLPREPVKLGLGEEGADPAPQAAMLQLW</sequence>
<dbReference type="EMBL" id="CDMZ01005858">
    <property type="protein sequence ID" value="CUC10916.1"/>
    <property type="molecule type" value="Genomic_DNA"/>
</dbReference>
<dbReference type="Gene3D" id="2.60.40.10">
    <property type="entry name" value="Immunoglobulins"/>
    <property type="match status" value="2"/>
</dbReference>
<dbReference type="PANTHER" id="PTHR24273">
    <property type="entry name" value="FI04643P-RELATED"/>
    <property type="match status" value="1"/>
</dbReference>
<organism evidence="4">
    <name type="scientific">Chromera velia CCMP2878</name>
    <dbReference type="NCBI Taxonomy" id="1169474"/>
    <lineage>
        <taxon>Eukaryota</taxon>
        <taxon>Sar</taxon>
        <taxon>Alveolata</taxon>
        <taxon>Colpodellida</taxon>
        <taxon>Chromeraceae</taxon>
        <taxon>Chromera</taxon>
    </lineage>
</organism>
<protein>
    <recommendedName>
        <fullName evidence="3">HYR domain-containing protein</fullName>
    </recommendedName>
</protein>
<feature type="region of interest" description="Disordered" evidence="2">
    <location>
        <begin position="1300"/>
        <end position="1321"/>
    </location>
</feature>
<gene>
    <name evidence="4" type="ORF">Cvel_13402.t2.CR1</name>
</gene>
<feature type="compositionally biased region" description="Basic and acidic residues" evidence="2">
    <location>
        <begin position="1300"/>
        <end position="1310"/>
    </location>
</feature>
<evidence type="ECO:0000259" key="3">
    <source>
        <dbReference type="PROSITE" id="PS50825"/>
    </source>
</evidence>
<dbReference type="PANTHER" id="PTHR24273:SF32">
    <property type="entry name" value="HYALIN"/>
    <property type="match status" value="1"/>
</dbReference>
<proteinExistence type="predicted"/>
<feature type="domain" description="HYR" evidence="3">
    <location>
        <begin position="166"/>
        <end position="251"/>
    </location>
</feature>
<keyword evidence="1" id="KW-0677">Repeat</keyword>
<feature type="domain" description="HYR" evidence="3">
    <location>
        <begin position="331"/>
        <end position="413"/>
    </location>
</feature>
<feature type="compositionally biased region" description="Basic and acidic residues" evidence="2">
    <location>
        <begin position="1071"/>
        <end position="1081"/>
    </location>
</feature>
<reference evidence="4" key="1">
    <citation type="submission" date="2014-11" db="EMBL/GenBank/DDBJ databases">
        <title>Molecular phylogeny of cliff fern family Woodsiaceae with morphological implications.</title>
        <authorList>
            <person name="Shao Y.-Z."/>
            <person name="Wei R."/>
            <person name="Zhang X.-C."/>
        </authorList>
    </citation>
    <scope>NUCLEOTIDE SEQUENCE</scope>
</reference>
<feature type="region of interest" description="Disordered" evidence="2">
    <location>
        <begin position="1048"/>
        <end position="1081"/>
    </location>
</feature>